<comment type="caution">
    <text evidence="3">The sequence shown here is derived from an EMBL/GenBank/DDBJ whole genome shotgun (WGS) entry which is preliminary data.</text>
</comment>
<evidence type="ECO:0000259" key="2">
    <source>
        <dbReference type="Pfam" id="PF25842"/>
    </source>
</evidence>
<sequence length="187" mass="19905">MLSLDWQTIYLYGFIVAGSAVILYALFSDIWDAVGALHPLLSPVALLSFLAVLSGTGYILMLATSLSPAAVLVLSALAALLLVTAMVFLVLVPLSKAEQSNSIRMQDFIGTFGEVTITVPENGCGEVIVTRKTGIQNMPAQSTNGMAIAAGAKVFIHDVHDGVLFVAPVPQHLLQTMKPEGKNTWQH</sequence>
<accession>A0AA42BPK2</accession>
<evidence type="ECO:0000256" key="1">
    <source>
        <dbReference type="SAM" id="Phobius"/>
    </source>
</evidence>
<feature type="transmembrane region" description="Helical" evidence="1">
    <location>
        <begin position="39"/>
        <end position="63"/>
    </location>
</feature>
<name>A0AA42BPK2_9BACI</name>
<keyword evidence="1" id="KW-0812">Transmembrane</keyword>
<dbReference type="InterPro" id="IPR012340">
    <property type="entry name" value="NA-bd_OB-fold"/>
</dbReference>
<dbReference type="EMBL" id="JANCLT010000005">
    <property type="protein sequence ID" value="MCP8969205.1"/>
    <property type="molecule type" value="Genomic_DNA"/>
</dbReference>
<keyword evidence="1" id="KW-0472">Membrane</keyword>
<dbReference type="InterPro" id="IPR058653">
    <property type="entry name" value="NfeD2_TM"/>
</dbReference>
<dbReference type="Gene3D" id="2.40.50.140">
    <property type="entry name" value="Nucleic acid-binding proteins"/>
    <property type="match status" value="1"/>
</dbReference>
<organism evidence="3 4">
    <name type="scientific">Ectobacillus ponti</name>
    <dbReference type="NCBI Taxonomy" id="2961894"/>
    <lineage>
        <taxon>Bacteria</taxon>
        <taxon>Bacillati</taxon>
        <taxon>Bacillota</taxon>
        <taxon>Bacilli</taxon>
        <taxon>Bacillales</taxon>
        <taxon>Bacillaceae</taxon>
        <taxon>Ectobacillus</taxon>
    </lineage>
</organism>
<dbReference type="Pfam" id="PF25842">
    <property type="entry name" value="NfeD_TM"/>
    <property type="match status" value="1"/>
</dbReference>
<proteinExistence type="predicted"/>
<protein>
    <recommendedName>
        <fullName evidence="2">Membrane protein NfeD2 N-terminal transmembrane domain-containing protein</fullName>
    </recommendedName>
</protein>
<feature type="transmembrane region" description="Helical" evidence="1">
    <location>
        <begin position="6"/>
        <end position="27"/>
    </location>
</feature>
<dbReference type="Proteomes" id="UP001156102">
    <property type="component" value="Unassembled WGS sequence"/>
</dbReference>
<keyword evidence="4" id="KW-1185">Reference proteome</keyword>
<evidence type="ECO:0000313" key="3">
    <source>
        <dbReference type="EMBL" id="MCP8969205.1"/>
    </source>
</evidence>
<dbReference type="AlphaFoldDB" id="A0AA42BPK2"/>
<feature type="domain" description="Membrane protein NfeD2 N-terminal transmembrane" evidence="2">
    <location>
        <begin position="5"/>
        <end position="99"/>
    </location>
</feature>
<feature type="transmembrane region" description="Helical" evidence="1">
    <location>
        <begin position="69"/>
        <end position="94"/>
    </location>
</feature>
<reference evidence="3" key="1">
    <citation type="submission" date="2022-07" db="EMBL/GenBank/DDBJ databases">
        <authorList>
            <person name="Li W.-J."/>
            <person name="Deng Q.-Q."/>
        </authorList>
    </citation>
    <scope>NUCLEOTIDE SEQUENCE</scope>
    <source>
        <strain evidence="3">SYSU M60031</strain>
    </source>
</reference>
<keyword evidence="1" id="KW-1133">Transmembrane helix</keyword>
<gene>
    <name evidence="3" type="ORF">NK662_11700</name>
</gene>
<evidence type="ECO:0000313" key="4">
    <source>
        <dbReference type="Proteomes" id="UP001156102"/>
    </source>
</evidence>
<dbReference type="RefSeq" id="WP_254759118.1">
    <property type="nucleotide sequence ID" value="NZ_JANCLT010000005.1"/>
</dbReference>